<reference evidence="8" key="2">
    <citation type="journal article" date="2023" name="IMA Fungus">
        <title>Comparative genomic study of the Penicillium genus elucidates a diverse pangenome and 15 lateral gene transfer events.</title>
        <authorList>
            <person name="Petersen C."/>
            <person name="Sorensen T."/>
            <person name="Nielsen M.R."/>
            <person name="Sondergaard T.E."/>
            <person name="Sorensen J.L."/>
            <person name="Fitzpatrick D.A."/>
            <person name="Frisvad J.C."/>
            <person name="Nielsen K.L."/>
        </authorList>
    </citation>
    <scope>NUCLEOTIDE SEQUENCE</scope>
    <source>
        <strain evidence="8">IBT 19713</strain>
    </source>
</reference>
<dbReference type="CDD" id="cd11041">
    <property type="entry name" value="CYP503A1-like"/>
    <property type="match status" value="1"/>
</dbReference>
<evidence type="ECO:0000313" key="9">
    <source>
        <dbReference type="Proteomes" id="UP001150941"/>
    </source>
</evidence>
<evidence type="ECO:0000256" key="7">
    <source>
        <dbReference type="SAM" id="Phobius"/>
    </source>
</evidence>
<dbReference type="GO" id="GO:0043386">
    <property type="term" value="P:mycotoxin biosynthetic process"/>
    <property type="evidence" value="ECO:0007669"/>
    <property type="project" value="UniProtKB-ARBA"/>
</dbReference>
<keyword evidence="7" id="KW-1133">Transmembrane helix</keyword>
<feature type="region of interest" description="Disordered" evidence="6">
    <location>
        <begin position="370"/>
        <end position="394"/>
    </location>
</feature>
<evidence type="ECO:0000256" key="5">
    <source>
        <dbReference type="ARBA" id="ARBA00023004"/>
    </source>
</evidence>
<keyword evidence="4" id="KW-0560">Oxidoreductase</keyword>
<dbReference type="InterPro" id="IPR001128">
    <property type="entry name" value="Cyt_P450"/>
</dbReference>
<protein>
    <recommendedName>
        <fullName evidence="10">Cytochrome P450 monooxygenase</fullName>
    </recommendedName>
</protein>
<dbReference type="GO" id="GO:0016705">
    <property type="term" value="F:oxidoreductase activity, acting on paired donors, with incorporation or reduction of molecular oxygen"/>
    <property type="evidence" value="ECO:0007669"/>
    <property type="project" value="InterPro"/>
</dbReference>
<comment type="cofactor">
    <cofactor evidence="1">
        <name>heme</name>
        <dbReference type="ChEBI" id="CHEBI:30413"/>
    </cofactor>
</comment>
<dbReference type="PANTHER" id="PTHR46206">
    <property type="entry name" value="CYTOCHROME P450"/>
    <property type="match status" value="1"/>
</dbReference>
<proteinExistence type="inferred from homology"/>
<dbReference type="Gene3D" id="1.10.630.10">
    <property type="entry name" value="Cytochrome P450"/>
    <property type="match status" value="1"/>
</dbReference>
<organism evidence="8 9">
    <name type="scientific">Penicillium chermesinum</name>
    <dbReference type="NCBI Taxonomy" id="63820"/>
    <lineage>
        <taxon>Eukaryota</taxon>
        <taxon>Fungi</taxon>
        <taxon>Dikarya</taxon>
        <taxon>Ascomycota</taxon>
        <taxon>Pezizomycotina</taxon>
        <taxon>Eurotiomycetes</taxon>
        <taxon>Eurotiomycetidae</taxon>
        <taxon>Eurotiales</taxon>
        <taxon>Aspergillaceae</taxon>
        <taxon>Penicillium</taxon>
    </lineage>
</organism>
<dbReference type="GeneID" id="83199144"/>
<keyword evidence="9" id="KW-1185">Reference proteome</keyword>
<evidence type="ECO:0000256" key="1">
    <source>
        <dbReference type="ARBA" id="ARBA00001971"/>
    </source>
</evidence>
<sequence>MANTTNPLNYPTFHLTLNDELSERLITISLMIGAICFTSYVLTRTWGPKVPFFGTKSQWEPFVVSSFRFLFYAEDVLLEGYRNCKDKVFQFRRADRDILVLPPKFVDEIRKLPNNVASPIVAHAKNLLGPTTNMNIILQSNLHTRALQLKLTPNINRLVPSMQDEAGLAIEHDWEPIKPYYALLDVVARVSAKTFLGKPLCRNEDWLEITKNFTENGKSAFGAIIILRLLPQWTHWLVSWLIPFSYKGAAYLRKAKSILVPEIERRVEMKRQGTAMGEDLENTHLSWMIDIATEEECDPAFLAHLQVVMALASIHTSKMNVINVLYDLLAYPEYLEPLREEIQELAKEKPWKTWGRLEFGRLRKLDSFMRESQRVNPPHSPLHAPGGVREDRAF</sequence>
<name>A0A9W9PIP8_9EURO</name>
<evidence type="ECO:0000256" key="4">
    <source>
        <dbReference type="ARBA" id="ARBA00023002"/>
    </source>
</evidence>
<keyword evidence="5" id="KW-0408">Iron</keyword>
<reference evidence="8" key="1">
    <citation type="submission" date="2022-11" db="EMBL/GenBank/DDBJ databases">
        <authorList>
            <person name="Petersen C."/>
        </authorList>
    </citation>
    <scope>NUCLEOTIDE SEQUENCE</scope>
    <source>
        <strain evidence="8">IBT 19713</strain>
    </source>
</reference>
<evidence type="ECO:0008006" key="10">
    <source>
        <dbReference type="Google" id="ProtNLM"/>
    </source>
</evidence>
<dbReference type="EMBL" id="JAPQKS010000002">
    <property type="protein sequence ID" value="KAJ5247561.1"/>
    <property type="molecule type" value="Genomic_DNA"/>
</dbReference>
<keyword evidence="7" id="KW-0812">Transmembrane</keyword>
<dbReference type="InterPro" id="IPR036396">
    <property type="entry name" value="Cyt_P450_sf"/>
</dbReference>
<evidence type="ECO:0000256" key="6">
    <source>
        <dbReference type="SAM" id="MobiDB-lite"/>
    </source>
</evidence>
<dbReference type="GO" id="GO:0020037">
    <property type="term" value="F:heme binding"/>
    <property type="evidence" value="ECO:0007669"/>
    <property type="project" value="InterPro"/>
</dbReference>
<dbReference type="RefSeq" id="XP_058334982.1">
    <property type="nucleotide sequence ID" value="XM_058471841.1"/>
</dbReference>
<keyword evidence="3" id="KW-0479">Metal-binding</keyword>
<dbReference type="GO" id="GO:0005506">
    <property type="term" value="F:iron ion binding"/>
    <property type="evidence" value="ECO:0007669"/>
    <property type="project" value="InterPro"/>
</dbReference>
<feature type="transmembrane region" description="Helical" evidence="7">
    <location>
        <begin position="25"/>
        <end position="43"/>
    </location>
</feature>
<keyword evidence="7" id="KW-0472">Membrane</keyword>
<dbReference type="AlphaFoldDB" id="A0A9W9PIP8"/>
<dbReference type="OrthoDB" id="1844152at2759"/>
<comment type="caution">
    <text evidence="8">The sequence shown here is derived from an EMBL/GenBank/DDBJ whole genome shotgun (WGS) entry which is preliminary data.</text>
</comment>
<accession>A0A9W9PIP8</accession>
<dbReference type="Proteomes" id="UP001150941">
    <property type="component" value="Unassembled WGS sequence"/>
</dbReference>
<evidence type="ECO:0000256" key="3">
    <source>
        <dbReference type="ARBA" id="ARBA00022723"/>
    </source>
</evidence>
<dbReference type="Pfam" id="PF00067">
    <property type="entry name" value="p450"/>
    <property type="match status" value="1"/>
</dbReference>
<evidence type="ECO:0000256" key="2">
    <source>
        <dbReference type="ARBA" id="ARBA00010617"/>
    </source>
</evidence>
<dbReference type="GO" id="GO:0004497">
    <property type="term" value="F:monooxygenase activity"/>
    <property type="evidence" value="ECO:0007669"/>
    <property type="project" value="InterPro"/>
</dbReference>
<gene>
    <name evidence="8" type="ORF">N7468_002544</name>
</gene>
<comment type="similarity">
    <text evidence="2">Belongs to the cytochrome P450 family.</text>
</comment>
<dbReference type="SUPFAM" id="SSF48264">
    <property type="entry name" value="Cytochrome P450"/>
    <property type="match status" value="1"/>
</dbReference>
<evidence type="ECO:0000313" key="8">
    <source>
        <dbReference type="EMBL" id="KAJ5247561.1"/>
    </source>
</evidence>